<proteinExistence type="predicted"/>
<evidence type="ECO:0000313" key="3">
    <source>
        <dbReference type="Proteomes" id="UP001501734"/>
    </source>
</evidence>
<gene>
    <name evidence="2" type="ORF">GCM10022410_05330</name>
</gene>
<keyword evidence="1" id="KW-0472">Membrane</keyword>
<name>A0ABP7V814_9BACI</name>
<dbReference type="EMBL" id="BAABDL010000024">
    <property type="protein sequence ID" value="GAA4061212.1"/>
    <property type="molecule type" value="Genomic_DNA"/>
</dbReference>
<evidence type="ECO:0000256" key="1">
    <source>
        <dbReference type="SAM" id="Phobius"/>
    </source>
</evidence>
<evidence type="ECO:0000313" key="2">
    <source>
        <dbReference type="EMBL" id="GAA4061212.1"/>
    </source>
</evidence>
<feature type="transmembrane region" description="Helical" evidence="1">
    <location>
        <begin position="6"/>
        <end position="21"/>
    </location>
</feature>
<keyword evidence="3" id="KW-1185">Reference proteome</keyword>
<protein>
    <submittedName>
        <fullName evidence="2">Uncharacterized protein</fullName>
    </submittedName>
</protein>
<comment type="caution">
    <text evidence="2">The sequence shown here is derived from an EMBL/GenBank/DDBJ whole genome shotgun (WGS) entry which is preliminary data.</text>
</comment>
<organism evidence="2 3">
    <name type="scientific">Amphibacillus indicireducens</name>
    <dbReference type="NCBI Taxonomy" id="1076330"/>
    <lineage>
        <taxon>Bacteria</taxon>
        <taxon>Bacillati</taxon>
        <taxon>Bacillota</taxon>
        <taxon>Bacilli</taxon>
        <taxon>Bacillales</taxon>
        <taxon>Bacillaceae</taxon>
        <taxon>Amphibacillus</taxon>
    </lineage>
</organism>
<accession>A0ABP7V814</accession>
<keyword evidence="1" id="KW-1133">Transmembrane helix</keyword>
<dbReference type="Proteomes" id="UP001501734">
    <property type="component" value="Unassembled WGS sequence"/>
</dbReference>
<sequence length="76" mass="8750">MDDLHWIWQTVLIFYVGRIILRLGGRKSISQMTITQVIVMIGIGSLLIQPVADKGLFHTFADHFTDDSDRIHRNEV</sequence>
<keyword evidence="1" id="KW-0812">Transmembrane</keyword>
<reference evidence="3" key="1">
    <citation type="journal article" date="2019" name="Int. J. Syst. Evol. Microbiol.">
        <title>The Global Catalogue of Microorganisms (GCM) 10K type strain sequencing project: providing services to taxonomists for standard genome sequencing and annotation.</title>
        <authorList>
            <consortium name="The Broad Institute Genomics Platform"/>
            <consortium name="The Broad Institute Genome Sequencing Center for Infectious Disease"/>
            <person name="Wu L."/>
            <person name="Ma J."/>
        </authorList>
    </citation>
    <scope>NUCLEOTIDE SEQUENCE [LARGE SCALE GENOMIC DNA]</scope>
    <source>
        <strain evidence="3">JCM 17250</strain>
    </source>
</reference>
<feature type="transmembrane region" description="Helical" evidence="1">
    <location>
        <begin position="33"/>
        <end position="52"/>
    </location>
</feature>